<dbReference type="Proteomes" id="UP001374584">
    <property type="component" value="Unassembled WGS sequence"/>
</dbReference>
<gene>
    <name evidence="1" type="ORF">VNO80_13047</name>
</gene>
<organism evidence="1 2">
    <name type="scientific">Phaseolus coccineus</name>
    <name type="common">Scarlet runner bean</name>
    <name type="synonym">Phaseolus multiflorus</name>
    <dbReference type="NCBI Taxonomy" id="3886"/>
    <lineage>
        <taxon>Eukaryota</taxon>
        <taxon>Viridiplantae</taxon>
        <taxon>Streptophyta</taxon>
        <taxon>Embryophyta</taxon>
        <taxon>Tracheophyta</taxon>
        <taxon>Spermatophyta</taxon>
        <taxon>Magnoliopsida</taxon>
        <taxon>eudicotyledons</taxon>
        <taxon>Gunneridae</taxon>
        <taxon>Pentapetalae</taxon>
        <taxon>rosids</taxon>
        <taxon>fabids</taxon>
        <taxon>Fabales</taxon>
        <taxon>Fabaceae</taxon>
        <taxon>Papilionoideae</taxon>
        <taxon>50 kb inversion clade</taxon>
        <taxon>NPAAA clade</taxon>
        <taxon>indigoferoid/millettioid clade</taxon>
        <taxon>Phaseoleae</taxon>
        <taxon>Phaseolus</taxon>
    </lineage>
</organism>
<dbReference type="EMBL" id="JAYMYR010000005">
    <property type="protein sequence ID" value="KAK7364414.1"/>
    <property type="molecule type" value="Genomic_DNA"/>
</dbReference>
<evidence type="ECO:0000313" key="2">
    <source>
        <dbReference type="Proteomes" id="UP001374584"/>
    </source>
</evidence>
<dbReference type="AlphaFoldDB" id="A0AAN9RB16"/>
<sequence>MSVSNSNLSAQKVDVLLQKLQVHHMPTGVRRGHGQDVLGEMPMSDNSAFSVSFYFFLSSSLDFILCGEKSTTVPLSLCFSLVSTSA</sequence>
<keyword evidence="2" id="KW-1185">Reference proteome</keyword>
<protein>
    <submittedName>
        <fullName evidence="1">Uncharacterized protein</fullName>
    </submittedName>
</protein>
<name>A0AAN9RB16_PHACN</name>
<comment type="caution">
    <text evidence="1">The sequence shown here is derived from an EMBL/GenBank/DDBJ whole genome shotgun (WGS) entry which is preliminary data.</text>
</comment>
<evidence type="ECO:0000313" key="1">
    <source>
        <dbReference type="EMBL" id="KAK7364414.1"/>
    </source>
</evidence>
<proteinExistence type="predicted"/>
<reference evidence="1 2" key="1">
    <citation type="submission" date="2024-01" db="EMBL/GenBank/DDBJ databases">
        <title>The genomes of 5 underutilized Papilionoideae crops provide insights into root nodulation and disease resistanc.</title>
        <authorList>
            <person name="Jiang F."/>
        </authorList>
    </citation>
    <scope>NUCLEOTIDE SEQUENCE [LARGE SCALE GENOMIC DNA]</scope>
    <source>
        <strain evidence="1">JINMINGXINNONG_FW02</strain>
        <tissue evidence="1">Leaves</tissue>
    </source>
</reference>
<accession>A0AAN9RB16</accession>